<evidence type="ECO:0000256" key="4">
    <source>
        <dbReference type="ARBA" id="ARBA00022692"/>
    </source>
</evidence>
<gene>
    <name evidence="16" type="ORF">PVAP13_5NG104581</name>
</gene>
<reference evidence="16 17" key="1">
    <citation type="submission" date="2020-05" db="EMBL/GenBank/DDBJ databases">
        <title>WGS assembly of Panicum virgatum.</title>
        <authorList>
            <person name="Lovell J.T."/>
            <person name="Jenkins J."/>
            <person name="Shu S."/>
            <person name="Juenger T.E."/>
            <person name="Schmutz J."/>
        </authorList>
    </citation>
    <scope>NUCLEOTIDE SEQUENCE</scope>
    <source>
        <strain evidence="16">AP13</strain>
        <strain evidence="17">cv. AP13</strain>
    </source>
</reference>
<comment type="caution">
    <text evidence="16">The sequence shown here is derived from an EMBL/GenBank/DDBJ whole genome shotgun (WGS) entry which is preliminary data.</text>
</comment>
<dbReference type="Gene3D" id="1.10.510.10">
    <property type="entry name" value="Transferase(Phosphotransferase) domain 1"/>
    <property type="match status" value="1"/>
</dbReference>
<keyword evidence="8 12" id="KW-0067">ATP-binding</keyword>
<evidence type="ECO:0000256" key="7">
    <source>
        <dbReference type="ARBA" id="ARBA00022777"/>
    </source>
</evidence>
<evidence type="ECO:0000256" key="13">
    <source>
        <dbReference type="SAM" id="Phobius"/>
    </source>
</evidence>
<protein>
    <recommendedName>
        <fullName evidence="15">Protein kinase domain-containing protein</fullName>
    </recommendedName>
</protein>
<feature type="chain" id="PRO_5044157159" description="Protein kinase domain-containing protein" evidence="14">
    <location>
        <begin position="22"/>
        <end position="649"/>
    </location>
</feature>
<sequence length="649" mass="71803">MAPSFFLLFLISSGLLVLAAAAADGQGGEPCLTVPVPCGRVNITFPFAIAPVKATTTSCGAIGFQVIWMNNTPFLGYNRRYGNRLLILDIFYGNASLLVADTEKLQDFSNSSSESCHAPSNNSSSMLGLPFSISATNRDLIMYNCPNPLPEEVWRRKGLVEMSCGNRTFARVAGDRSDDDSGGYGNYFLEGCDAAVVPVLARSGEANASNYKELIRDGFLLTWQASSSPPLPPSSGRKRSDGKIIGIVLMAAAASLLFPCIYVMVCHQKGQRLRLLLGKRAISSTERNIEALIVSYGSLAPKRYNYSQVMKVTSFLSNKLGQGGYGVVYKGKLRDGRLVAVKFLHDSKGKGEEFVNEVMSIGRTSHVNIVSLFGFCLERSKRALIYEYMPNGSLDQYIFSDNPKEKLGWQKLYMIAIGIARGLEYLHHSCNTRIIHFDIKPQNILLDQGFRPKIADFGLAKLCHTRESKLSMTGARGTIGFIAPEVYSRTFGVVSTKSDVYSYGMMLLEMVGGRKNVKSMVEKSSQKYFPDWIYDHFALDDGLEACEVTCEVEEIARKMILIGLWCVQVLPMFRPTITEVLEMFEKGLDELDIPPKQNFRQIPEDSMCILSTESTGFSSHTKTQAFSEVVKTKEMSIVGSKNLKRLPTL</sequence>
<evidence type="ECO:0000256" key="1">
    <source>
        <dbReference type="ARBA" id="ARBA00004479"/>
    </source>
</evidence>
<dbReference type="SMART" id="SM00220">
    <property type="entry name" value="S_TKc"/>
    <property type="match status" value="1"/>
</dbReference>
<feature type="signal peptide" evidence="14">
    <location>
        <begin position="1"/>
        <end position="21"/>
    </location>
</feature>
<feature type="domain" description="Protein kinase" evidence="15">
    <location>
        <begin position="314"/>
        <end position="588"/>
    </location>
</feature>
<evidence type="ECO:0000256" key="9">
    <source>
        <dbReference type="ARBA" id="ARBA00022989"/>
    </source>
</evidence>
<keyword evidence="10 13" id="KW-0472">Membrane</keyword>
<evidence type="ECO:0000256" key="2">
    <source>
        <dbReference type="ARBA" id="ARBA00022527"/>
    </source>
</evidence>
<evidence type="ECO:0000256" key="8">
    <source>
        <dbReference type="ARBA" id="ARBA00022840"/>
    </source>
</evidence>
<keyword evidence="4 13" id="KW-0812">Transmembrane</keyword>
<evidence type="ECO:0000313" key="17">
    <source>
        <dbReference type="Proteomes" id="UP000823388"/>
    </source>
</evidence>
<keyword evidence="17" id="KW-1185">Reference proteome</keyword>
<evidence type="ECO:0000313" key="16">
    <source>
        <dbReference type="EMBL" id="KAG2587139.1"/>
    </source>
</evidence>
<evidence type="ECO:0000256" key="3">
    <source>
        <dbReference type="ARBA" id="ARBA00022679"/>
    </source>
</evidence>
<comment type="subcellular location">
    <subcellularLocation>
        <location evidence="1">Membrane</location>
        <topology evidence="1">Single-pass type I membrane protein</topology>
    </subcellularLocation>
</comment>
<keyword evidence="2" id="KW-0723">Serine/threonine-protein kinase</keyword>
<evidence type="ECO:0000256" key="6">
    <source>
        <dbReference type="ARBA" id="ARBA00022741"/>
    </source>
</evidence>
<keyword evidence="11" id="KW-0325">Glycoprotein</keyword>
<feature type="transmembrane region" description="Helical" evidence="13">
    <location>
        <begin position="244"/>
        <end position="265"/>
    </location>
</feature>
<dbReference type="InterPro" id="IPR008271">
    <property type="entry name" value="Ser/Thr_kinase_AS"/>
</dbReference>
<dbReference type="Pfam" id="PF00069">
    <property type="entry name" value="Pkinase"/>
    <property type="match status" value="1"/>
</dbReference>
<evidence type="ECO:0000256" key="12">
    <source>
        <dbReference type="PROSITE-ProRule" id="PRU10141"/>
    </source>
</evidence>
<keyword evidence="7" id="KW-0418">Kinase</keyword>
<dbReference type="FunFam" id="1.10.510.10:FF:000590">
    <property type="entry name" value="PR5-like receptor kinase"/>
    <property type="match status" value="1"/>
</dbReference>
<proteinExistence type="predicted"/>
<dbReference type="EMBL" id="CM029046">
    <property type="protein sequence ID" value="KAG2587138.1"/>
    <property type="molecule type" value="Genomic_DNA"/>
</dbReference>
<keyword evidence="9 13" id="KW-1133">Transmembrane helix</keyword>
<dbReference type="GO" id="GO:0004674">
    <property type="term" value="F:protein serine/threonine kinase activity"/>
    <property type="evidence" value="ECO:0007669"/>
    <property type="project" value="UniProtKB-KW"/>
</dbReference>
<dbReference type="AlphaFoldDB" id="A0A8T0RRJ9"/>
<dbReference type="CDD" id="cd14066">
    <property type="entry name" value="STKc_IRAK"/>
    <property type="match status" value="1"/>
</dbReference>
<keyword evidence="5 14" id="KW-0732">Signal</keyword>
<dbReference type="GO" id="GO:0005524">
    <property type="term" value="F:ATP binding"/>
    <property type="evidence" value="ECO:0007669"/>
    <property type="project" value="UniProtKB-UniRule"/>
</dbReference>
<feature type="binding site" evidence="12">
    <location>
        <position position="342"/>
    </location>
    <ligand>
        <name>ATP</name>
        <dbReference type="ChEBI" id="CHEBI:30616"/>
    </ligand>
</feature>
<dbReference type="GO" id="GO:0016020">
    <property type="term" value="C:membrane"/>
    <property type="evidence" value="ECO:0007669"/>
    <property type="project" value="UniProtKB-SubCell"/>
</dbReference>
<evidence type="ECO:0000256" key="14">
    <source>
        <dbReference type="SAM" id="SignalP"/>
    </source>
</evidence>
<evidence type="ECO:0000259" key="15">
    <source>
        <dbReference type="PROSITE" id="PS50011"/>
    </source>
</evidence>
<name>A0A8T0RRJ9_PANVG</name>
<dbReference type="PROSITE" id="PS00107">
    <property type="entry name" value="PROTEIN_KINASE_ATP"/>
    <property type="match status" value="1"/>
</dbReference>
<dbReference type="InterPro" id="IPR000719">
    <property type="entry name" value="Prot_kinase_dom"/>
</dbReference>
<dbReference type="InterPro" id="IPR017441">
    <property type="entry name" value="Protein_kinase_ATP_BS"/>
</dbReference>
<keyword evidence="3" id="KW-0808">Transferase</keyword>
<dbReference type="PROSITE" id="PS50011">
    <property type="entry name" value="PROTEIN_KINASE_DOM"/>
    <property type="match status" value="1"/>
</dbReference>
<dbReference type="PANTHER" id="PTHR27009">
    <property type="entry name" value="RUST RESISTANCE KINASE LR10-RELATED"/>
    <property type="match status" value="1"/>
</dbReference>
<accession>A0A8T0RRJ9</accession>
<evidence type="ECO:0000256" key="10">
    <source>
        <dbReference type="ARBA" id="ARBA00023136"/>
    </source>
</evidence>
<dbReference type="EMBL" id="CM029046">
    <property type="protein sequence ID" value="KAG2587139.1"/>
    <property type="molecule type" value="Genomic_DNA"/>
</dbReference>
<dbReference type="Gene3D" id="3.30.200.20">
    <property type="entry name" value="Phosphorylase Kinase, domain 1"/>
    <property type="match status" value="1"/>
</dbReference>
<dbReference type="InterPro" id="IPR011009">
    <property type="entry name" value="Kinase-like_dom_sf"/>
</dbReference>
<evidence type="ECO:0000256" key="5">
    <source>
        <dbReference type="ARBA" id="ARBA00022729"/>
    </source>
</evidence>
<dbReference type="PROSITE" id="PS00108">
    <property type="entry name" value="PROTEIN_KINASE_ST"/>
    <property type="match status" value="1"/>
</dbReference>
<keyword evidence="6 12" id="KW-0547">Nucleotide-binding</keyword>
<dbReference type="InterPro" id="IPR045874">
    <property type="entry name" value="LRK10/LRL21-25-like"/>
</dbReference>
<dbReference type="FunFam" id="3.30.200.20:FF:000178">
    <property type="entry name" value="serine/threonine-protein kinase PBS1-like"/>
    <property type="match status" value="1"/>
</dbReference>
<organism evidence="16 17">
    <name type="scientific">Panicum virgatum</name>
    <name type="common">Blackwell switchgrass</name>
    <dbReference type="NCBI Taxonomy" id="38727"/>
    <lineage>
        <taxon>Eukaryota</taxon>
        <taxon>Viridiplantae</taxon>
        <taxon>Streptophyta</taxon>
        <taxon>Embryophyta</taxon>
        <taxon>Tracheophyta</taxon>
        <taxon>Spermatophyta</taxon>
        <taxon>Magnoliopsida</taxon>
        <taxon>Liliopsida</taxon>
        <taxon>Poales</taxon>
        <taxon>Poaceae</taxon>
        <taxon>PACMAD clade</taxon>
        <taxon>Panicoideae</taxon>
        <taxon>Panicodae</taxon>
        <taxon>Paniceae</taxon>
        <taxon>Panicinae</taxon>
        <taxon>Panicum</taxon>
        <taxon>Panicum sect. Hiantes</taxon>
    </lineage>
</organism>
<evidence type="ECO:0000256" key="11">
    <source>
        <dbReference type="ARBA" id="ARBA00023180"/>
    </source>
</evidence>
<dbReference type="SUPFAM" id="SSF56112">
    <property type="entry name" value="Protein kinase-like (PK-like)"/>
    <property type="match status" value="1"/>
</dbReference>
<dbReference type="Proteomes" id="UP000823388">
    <property type="component" value="Chromosome 5N"/>
</dbReference>